<feature type="transmembrane region" description="Helical" evidence="5">
    <location>
        <begin position="31"/>
        <end position="49"/>
    </location>
</feature>
<keyword evidence="2 5" id="KW-0812">Transmembrane</keyword>
<sequence length="164" mass="17441">MTLFDILALGLIGISVLVSMVRGVVAEVASLITWIVAFVVAKLFAAPFADMALSSIQPHALAVVVAFLLLFVAAWLLQHFLRSLLTSAITAMGLGGVNRVLGGVFGAAKGVLLVTLAVLVCAFTDLPKTPEWQQAQTAFVFEQLAELTVPYLPPFVAEQVKYPS</sequence>
<keyword evidence="3 5" id="KW-1133">Transmembrane helix</keyword>
<organism evidence="6 7">
    <name type="scientific">Paralysiella testudinis</name>
    <dbReference type="NCBI Taxonomy" id="2809020"/>
    <lineage>
        <taxon>Bacteria</taxon>
        <taxon>Pseudomonadati</taxon>
        <taxon>Pseudomonadota</taxon>
        <taxon>Betaproteobacteria</taxon>
        <taxon>Neisseriales</taxon>
        <taxon>Neisseriaceae</taxon>
        <taxon>Paralysiella</taxon>
    </lineage>
</organism>
<dbReference type="PANTHER" id="PTHR36926">
    <property type="entry name" value="COLICIN V PRODUCTION PROTEIN"/>
    <property type="match status" value="1"/>
</dbReference>
<dbReference type="GO" id="GO:0009403">
    <property type="term" value="P:toxin biosynthetic process"/>
    <property type="evidence" value="ECO:0007669"/>
    <property type="project" value="InterPro"/>
</dbReference>
<feature type="transmembrane region" description="Helical" evidence="5">
    <location>
        <begin position="101"/>
        <end position="123"/>
    </location>
</feature>
<comment type="subcellular location">
    <subcellularLocation>
        <location evidence="1">Membrane</location>
        <topology evidence="1">Multi-pass membrane protein</topology>
    </subcellularLocation>
</comment>
<feature type="transmembrane region" description="Helical" evidence="5">
    <location>
        <begin position="7"/>
        <end position="25"/>
    </location>
</feature>
<reference evidence="6" key="1">
    <citation type="submission" date="2021-02" db="EMBL/GenBank/DDBJ databases">
        <title>Neisseriaceae sp. 26B isolated from the cloaca of a Common Toad-headed Turtle (Mesoclemmys nasuta).</title>
        <authorList>
            <person name="Spergser J."/>
            <person name="Busse H.-J."/>
        </authorList>
    </citation>
    <scope>NUCLEOTIDE SEQUENCE</scope>
    <source>
        <strain evidence="6">26B</strain>
    </source>
</reference>
<evidence type="ECO:0000313" key="6">
    <source>
        <dbReference type="EMBL" id="QRQ81037.1"/>
    </source>
</evidence>
<feature type="transmembrane region" description="Helical" evidence="5">
    <location>
        <begin position="61"/>
        <end position="81"/>
    </location>
</feature>
<dbReference type="RefSeq" id="WP_230338322.1">
    <property type="nucleotide sequence ID" value="NZ_CP069798.1"/>
</dbReference>
<dbReference type="GO" id="GO:0016020">
    <property type="term" value="C:membrane"/>
    <property type="evidence" value="ECO:0007669"/>
    <property type="project" value="UniProtKB-SubCell"/>
</dbReference>
<dbReference type="InterPro" id="IPR052719">
    <property type="entry name" value="CvpA-like"/>
</dbReference>
<dbReference type="InterPro" id="IPR003825">
    <property type="entry name" value="Colicin-V_CvpA"/>
</dbReference>
<dbReference type="KEGG" id="ptes:JQU52_09880"/>
<name>A0A892ZGS5_9NEIS</name>
<evidence type="ECO:0000256" key="5">
    <source>
        <dbReference type="SAM" id="Phobius"/>
    </source>
</evidence>
<dbReference type="Proteomes" id="UP000653156">
    <property type="component" value="Chromosome"/>
</dbReference>
<dbReference type="PANTHER" id="PTHR36926:SF1">
    <property type="entry name" value="COLICIN V PRODUCTION PROTEIN"/>
    <property type="match status" value="1"/>
</dbReference>
<evidence type="ECO:0000256" key="3">
    <source>
        <dbReference type="ARBA" id="ARBA00022989"/>
    </source>
</evidence>
<evidence type="ECO:0000313" key="7">
    <source>
        <dbReference type="Proteomes" id="UP000653156"/>
    </source>
</evidence>
<dbReference type="AlphaFoldDB" id="A0A892ZGS5"/>
<evidence type="ECO:0000256" key="4">
    <source>
        <dbReference type="ARBA" id="ARBA00023136"/>
    </source>
</evidence>
<keyword evidence="4 5" id="KW-0472">Membrane</keyword>
<dbReference type="EMBL" id="CP069798">
    <property type="protein sequence ID" value="QRQ81037.1"/>
    <property type="molecule type" value="Genomic_DNA"/>
</dbReference>
<gene>
    <name evidence="6" type="ORF">JQU52_09880</name>
</gene>
<evidence type="ECO:0000256" key="2">
    <source>
        <dbReference type="ARBA" id="ARBA00022692"/>
    </source>
</evidence>
<proteinExistence type="predicted"/>
<dbReference type="Pfam" id="PF02674">
    <property type="entry name" value="Colicin_V"/>
    <property type="match status" value="1"/>
</dbReference>
<keyword evidence="7" id="KW-1185">Reference proteome</keyword>
<accession>A0A892ZGS5</accession>
<evidence type="ECO:0000256" key="1">
    <source>
        <dbReference type="ARBA" id="ARBA00004141"/>
    </source>
</evidence>
<protein>
    <submittedName>
        <fullName evidence="6">CvpA family protein</fullName>
    </submittedName>
</protein>